<evidence type="ECO:0000256" key="3">
    <source>
        <dbReference type="ARBA" id="ARBA00023125"/>
    </source>
</evidence>
<reference evidence="6 7" key="1">
    <citation type="journal article" date="2012" name="BMC Genomics">
        <title>The genome sequence of Propionibacterium acidipropionici provides insights into its biotechnological and industrial potential.</title>
        <authorList>
            <person name="Parizzi L.P."/>
            <person name="Grassi M.C."/>
            <person name="Llerena L.A."/>
            <person name="Carazzolle M.F."/>
            <person name="Queiroz V.L."/>
            <person name="Lunardi I."/>
            <person name="Zeidler A.F."/>
            <person name="Teixeira P.J."/>
            <person name="Mieczkowski P."/>
            <person name="Rincones J."/>
            <person name="Pereira G.A."/>
        </authorList>
    </citation>
    <scope>NUCLEOTIDE SEQUENCE [LARGE SCALE GENOMIC DNA]</scope>
    <source>
        <strain evidence="7">ATCC 4875 / DSM 20272 / JCM 6432 / NBRC 12425 / NCIMB 8070</strain>
    </source>
</reference>
<dbReference type="Proteomes" id="UP000000214">
    <property type="component" value="Chromosome"/>
</dbReference>
<evidence type="ECO:0000313" key="6">
    <source>
        <dbReference type="EMBL" id="AFV89534.1"/>
    </source>
</evidence>
<dbReference type="InterPro" id="IPR000524">
    <property type="entry name" value="Tscrpt_reg_HTH_GntR"/>
</dbReference>
<dbReference type="InterPro" id="IPR036390">
    <property type="entry name" value="WH_DNA-bd_sf"/>
</dbReference>
<evidence type="ECO:0000259" key="5">
    <source>
        <dbReference type="PROSITE" id="PS50949"/>
    </source>
</evidence>
<evidence type="ECO:0000256" key="4">
    <source>
        <dbReference type="ARBA" id="ARBA00023163"/>
    </source>
</evidence>
<dbReference type="InterPro" id="IPR051446">
    <property type="entry name" value="HTH_trans_reg/aminotransferase"/>
</dbReference>
<dbReference type="EMBL" id="CP003493">
    <property type="protein sequence ID" value="AFV89534.1"/>
    <property type="molecule type" value="Genomic_DNA"/>
</dbReference>
<dbReference type="Gene3D" id="1.10.10.10">
    <property type="entry name" value="Winged helix-like DNA-binding domain superfamily/Winged helix DNA-binding domain"/>
    <property type="match status" value="1"/>
</dbReference>
<evidence type="ECO:0000256" key="1">
    <source>
        <dbReference type="ARBA" id="ARBA00022898"/>
    </source>
</evidence>
<evidence type="ECO:0000256" key="2">
    <source>
        <dbReference type="ARBA" id="ARBA00023015"/>
    </source>
</evidence>
<keyword evidence="2" id="KW-0805">Transcription regulation</keyword>
<dbReference type="AlphaFoldDB" id="K7RNH1"/>
<keyword evidence="3" id="KW-0238">DNA-binding</keyword>
<dbReference type="InterPro" id="IPR036388">
    <property type="entry name" value="WH-like_DNA-bd_sf"/>
</dbReference>
<keyword evidence="1" id="KW-0663">Pyridoxal phosphate</keyword>
<dbReference type="GO" id="GO:0003700">
    <property type="term" value="F:DNA-binding transcription factor activity"/>
    <property type="evidence" value="ECO:0007669"/>
    <property type="project" value="InterPro"/>
</dbReference>
<keyword evidence="4" id="KW-0804">Transcription</keyword>
<dbReference type="PANTHER" id="PTHR46577:SF1">
    <property type="entry name" value="HTH-TYPE TRANSCRIPTIONAL REGULATORY PROTEIN GABR"/>
    <property type="match status" value="1"/>
</dbReference>
<sequence length="122" mass="13257">MGLDNLRIDPDGPRPPFEQLREQLVDEILARRLPAGMKLPPVRRLAADLGIAANTAARAYKELEVEGYLITRGRNGTVVAPVAAPSPEIQDRADALTAGYVSAMRELGFGDDAILMALRHQL</sequence>
<dbReference type="SMART" id="SM00345">
    <property type="entry name" value="HTH_GNTR"/>
    <property type="match status" value="1"/>
</dbReference>
<dbReference type="PROSITE" id="PS50949">
    <property type="entry name" value="HTH_GNTR"/>
    <property type="match status" value="1"/>
</dbReference>
<protein>
    <submittedName>
        <fullName evidence="6">Putative GntR family transcriptional regulator</fullName>
    </submittedName>
</protein>
<accession>K7RNH1</accession>
<dbReference type="CDD" id="cd07377">
    <property type="entry name" value="WHTH_GntR"/>
    <property type="match status" value="1"/>
</dbReference>
<dbReference type="GO" id="GO:0003677">
    <property type="term" value="F:DNA binding"/>
    <property type="evidence" value="ECO:0007669"/>
    <property type="project" value="UniProtKB-KW"/>
</dbReference>
<feature type="domain" description="HTH gntR-type" evidence="5">
    <location>
        <begin position="14"/>
        <end position="82"/>
    </location>
</feature>
<dbReference type="eggNOG" id="COG1725">
    <property type="taxonomic scope" value="Bacteria"/>
</dbReference>
<proteinExistence type="predicted"/>
<dbReference type="HOGENOM" id="CLU_017584_10_1_11"/>
<dbReference type="GeneID" id="88085903"/>
<name>K7RNH1_ACIA4</name>
<dbReference type="STRING" id="1171373.PACID_17290"/>
<dbReference type="KEGG" id="pbo:PACID_17290"/>
<dbReference type="PATRIC" id="fig|1171373.8.peg.1711"/>
<dbReference type="Pfam" id="PF00392">
    <property type="entry name" value="GntR"/>
    <property type="match status" value="1"/>
</dbReference>
<evidence type="ECO:0000313" key="7">
    <source>
        <dbReference type="Proteomes" id="UP000000214"/>
    </source>
</evidence>
<dbReference type="PANTHER" id="PTHR46577">
    <property type="entry name" value="HTH-TYPE TRANSCRIPTIONAL REGULATORY PROTEIN GABR"/>
    <property type="match status" value="1"/>
</dbReference>
<gene>
    <name evidence="6" type="ordered locus">PACID_17290</name>
</gene>
<organism evidence="6 7">
    <name type="scientific">Acidipropionibacterium acidipropionici (strain ATCC 4875 / DSM 20272 / JCM 6432 / NBRC 12425 / NCIMB 8070 / 4)</name>
    <name type="common">Propionibacterium acidipropionici</name>
    <dbReference type="NCBI Taxonomy" id="1171373"/>
    <lineage>
        <taxon>Bacteria</taxon>
        <taxon>Bacillati</taxon>
        <taxon>Actinomycetota</taxon>
        <taxon>Actinomycetes</taxon>
        <taxon>Propionibacteriales</taxon>
        <taxon>Propionibacteriaceae</taxon>
        <taxon>Acidipropionibacterium</taxon>
    </lineage>
</organism>
<dbReference type="SUPFAM" id="SSF46785">
    <property type="entry name" value="Winged helix' DNA-binding domain"/>
    <property type="match status" value="1"/>
</dbReference>
<dbReference type="RefSeq" id="WP_015070438.1">
    <property type="nucleotide sequence ID" value="NC_019395.1"/>
</dbReference>